<sequence length="83" mass="9436">MINVHVYITLKEGVLDPQGQAVQRSLTALGYDEVDTVSVGKWLKLEMSDGADVESRVEQMCEQLLANPVIENYTYYVEREEKV</sequence>
<evidence type="ECO:0000313" key="7">
    <source>
        <dbReference type="EMBL" id="AXF57521.1"/>
    </source>
</evidence>
<comment type="pathway">
    <text evidence="6">Purine metabolism; IMP biosynthesis via de novo pathway; 5-amino-1-(5-phospho-D-ribosyl)imidazole from N(2)-formyl-N(1)-(5-phospho-D-ribosyl)glycinamide: step 1/2.</text>
</comment>
<dbReference type="EMBL" id="CP031092">
    <property type="protein sequence ID" value="AXF57521.1"/>
    <property type="molecule type" value="Genomic_DNA"/>
</dbReference>
<dbReference type="OrthoDB" id="9799101at2"/>
<dbReference type="InterPro" id="IPR003850">
    <property type="entry name" value="PurS"/>
</dbReference>
<dbReference type="Gene3D" id="3.30.1280.10">
    <property type="entry name" value="Phosphoribosylformylglycinamidine synthase subunit PurS"/>
    <property type="match status" value="1"/>
</dbReference>
<evidence type="ECO:0000256" key="4">
    <source>
        <dbReference type="ARBA" id="ARBA00022755"/>
    </source>
</evidence>
<comment type="catalytic activity">
    <reaction evidence="6">
        <text>N(2)-formyl-N(1)-(5-phospho-beta-D-ribosyl)glycinamide + L-glutamine + ATP + H2O = 2-formamido-N(1)-(5-O-phospho-beta-D-ribosyl)acetamidine + L-glutamate + ADP + phosphate + H(+)</text>
        <dbReference type="Rhea" id="RHEA:17129"/>
        <dbReference type="ChEBI" id="CHEBI:15377"/>
        <dbReference type="ChEBI" id="CHEBI:15378"/>
        <dbReference type="ChEBI" id="CHEBI:29985"/>
        <dbReference type="ChEBI" id="CHEBI:30616"/>
        <dbReference type="ChEBI" id="CHEBI:43474"/>
        <dbReference type="ChEBI" id="CHEBI:58359"/>
        <dbReference type="ChEBI" id="CHEBI:147286"/>
        <dbReference type="ChEBI" id="CHEBI:147287"/>
        <dbReference type="ChEBI" id="CHEBI:456216"/>
        <dbReference type="EC" id="6.3.5.3"/>
    </reaction>
</comment>
<dbReference type="PANTHER" id="PTHR34696">
    <property type="entry name" value="PHOSPHORIBOSYLFORMYLGLYCINAMIDINE SYNTHASE SUBUNIT PURS"/>
    <property type="match status" value="1"/>
</dbReference>
<dbReference type="GO" id="GO:0005737">
    <property type="term" value="C:cytoplasm"/>
    <property type="evidence" value="ECO:0007669"/>
    <property type="project" value="UniProtKB-SubCell"/>
</dbReference>
<dbReference type="GO" id="GO:0005524">
    <property type="term" value="F:ATP binding"/>
    <property type="evidence" value="ECO:0007669"/>
    <property type="project" value="UniProtKB-UniRule"/>
</dbReference>
<proteinExistence type="inferred from homology"/>
<gene>
    <name evidence="6" type="primary">purS</name>
    <name evidence="7" type="ORF">DT065_17030</name>
</gene>
<keyword evidence="1 6" id="KW-0963">Cytoplasm</keyword>
<dbReference type="KEGG" id="rue:DT065_17030"/>
<evidence type="ECO:0000256" key="1">
    <source>
        <dbReference type="ARBA" id="ARBA00022490"/>
    </source>
</evidence>
<dbReference type="HAMAP" id="MF_01926">
    <property type="entry name" value="PurS"/>
    <property type="match status" value="1"/>
</dbReference>
<comment type="subunit">
    <text evidence="6">Part of the FGAM synthase complex composed of 1 PurL, 1 PurQ and 2 PurS subunits.</text>
</comment>
<dbReference type="InterPro" id="IPR036604">
    <property type="entry name" value="PurS-like_sf"/>
</dbReference>
<comment type="subcellular location">
    <subcellularLocation>
        <location evidence="6">Cytoplasm</location>
    </subcellularLocation>
</comment>
<dbReference type="GO" id="GO:0006189">
    <property type="term" value="P:'de novo' IMP biosynthetic process"/>
    <property type="evidence" value="ECO:0007669"/>
    <property type="project" value="UniProtKB-UniRule"/>
</dbReference>
<dbReference type="UniPathway" id="UPA00074">
    <property type="reaction ID" value="UER00128"/>
</dbReference>
<dbReference type="Pfam" id="PF02700">
    <property type="entry name" value="PurS"/>
    <property type="match status" value="1"/>
</dbReference>
<keyword evidence="4 6" id="KW-0658">Purine biosynthesis</keyword>
<dbReference type="NCBIfam" id="TIGR00302">
    <property type="entry name" value="phosphoribosylformylglycinamidine synthase subunit PurS"/>
    <property type="match status" value="1"/>
</dbReference>
<keyword evidence="5 6" id="KW-0067">ATP-binding</keyword>
<dbReference type="RefSeq" id="WP_114375421.1">
    <property type="nucleotide sequence ID" value="NZ_CP031092.1"/>
</dbReference>
<dbReference type="GO" id="GO:0004642">
    <property type="term" value="F:phosphoribosylformylglycinamidine synthase activity"/>
    <property type="evidence" value="ECO:0007669"/>
    <property type="project" value="UniProtKB-UniRule"/>
</dbReference>
<keyword evidence="2 6" id="KW-0436">Ligase</keyword>
<dbReference type="AlphaFoldDB" id="A0A345C2U0"/>
<accession>A0A345C2U0</accession>
<dbReference type="PANTHER" id="PTHR34696:SF1">
    <property type="entry name" value="PHOSPHORIBOSYLFORMYLGLYCINAMIDINE SYNTHASE SUBUNIT PURS"/>
    <property type="match status" value="1"/>
</dbReference>
<name>A0A345C2U0_9BACI</name>
<dbReference type="Proteomes" id="UP000252100">
    <property type="component" value="Chromosome"/>
</dbReference>
<evidence type="ECO:0000256" key="3">
    <source>
        <dbReference type="ARBA" id="ARBA00022741"/>
    </source>
</evidence>
<evidence type="ECO:0000256" key="2">
    <source>
        <dbReference type="ARBA" id="ARBA00022598"/>
    </source>
</evidence>
<protein>
    <recommendedName>
        <fullName evidence="6">Phosphoribosylformylglycinamidine synthase subunit PurS</fullName>
        <shortName evidence="6">FGAM synthase</shortName>
        <ecNumber evidence="6">6.3.5.3</ecNumber>
    </recommendedName>
    <alternativeName>
        <fullName evidence="6">Formylglycinamide ribonucleotide amidotransferase subunit III</fullName>
        <shortName evidence="6">FGAR amidotransferase III</shortName>
        <shortName evidence="6">FGAR-AT III</shortName>
    </alternativeName>
    <alternativeName>
        <fullName evidence="6">Phosphoribosylformylglycinamidine synthase subunit III</fullName>
    </alternativeName>
</protein>
<comment type="function">
    <text evidence="6">Part of the phosphoribosylformylglycinamidine synthase complex involved in the purines biosynthetic pathway. Catalyzes the ATP-dependent conversion of formylglycinamide ribonucleotide (FGAR) and glutamine to yield formylglycinamidine ribonucleotide (FGAM) and glutamate. The FGAM synthase complex is composed of three subunits. PurQ produces an ammonia molecule by converting glutamine to glutamate. PurL transfers the ammonia molecule to FGAR to form FGAM in an ATP-dependent manner. PurS interacts with PurQ and PurL and is thought to assist in the transfer of the ammonia molecule from PurQ to PurL.</text>
</comment>
<dbReference type="NCBIfam" id="NF004630">
    <property type="entry name" value="PRK05974.1"/>
    <property type="match status" value="1"/>
</dbReference>
<keyword evidence="3 6" id="KW-0547">Nucleotide-binding</keyword>
<comment type="similarity">
    <text evidence="6">Belongs to the PurS family.</text>
</comment>
<evidence type="ECO:0000256" key="6">
    <source>
        <dbReference type="HAMAP-Rule" id="MF_01926"/>
    </source>
</evidence>
<evidence type="ECO:0000313" key="8">
    <source>
        <dbReference type="Proteomes" id="UP000252100"/>
    </source>
</evidence>
<evidence type="ECO:0000256" key="5">
    <source>
        <dbReference type="ARBA" id="ARBA00022840"/>
    </source>
</evidence>
<reference evidence="7 8" key="1">
    <citation type="journal article" date="2018" name="J. Microbiol.">
        <title>Salicibibacter kimchii gen. nov., sp. nov., a moderately halophilic and alkalitolerant bacterium in the family Bacillaceae, isolated from kimchi.</title>
        <authorList>
            <person name="Jang J.Y."/>
            <person name="Oh Y.J."/>
            <person name="Lim S.K."/>
            <person name="Park H.K."/>
            <person name="Lee C."/>
            <person name="Kim J.Y."/>
            <person name="Lee M.A."/>
            <person name="Choi H.J."/>
        </authorList>
    </citation>
    <scope>NUCLEOTIDE SEQUENCE [LARGE SCALE GENOMIC DNA]</scope>
    <source>
        <strain evidence="7 8">NKC1-1</strain>
    </source>
</reference>
<dbReference type="EC" id="6.3.5.3" evidence="6"/>
<keyword evidence="8" id="KW-1185">Reference proteome</keyword>
<dbReference type="SUPFAM" id="SSF82697">
    <property type="entry name" value="PurS-like"/>
    <property type="match status" value="1"/>
</dbReference>
<organism evidence="7 8">
    <name type="scientific">Salicibibacter kimchii</name>
    <dbReference type="NCBI Taxonomy" id="2099786"/>
    <lineage>
        <taxon>Bacteria</taxon>
        <taxon>Bacillati</taxon>
        <taxon>Bacillota</taxon>
        <taxon>Bacilli</taxon>
        <taxon>Bacillales</taxon>
        <taxon>Bacillaceae</taxon>
        <taxon>Salicibibacter</taxon>
    </lineage>
</organism>